<dbReference type="EMBL" id="JAWDGP010007980">
    <property type="protein sequence ID" value="KAK3698260.1"/>
    <property type="molecule type" value="Genomic_DNA"/>
</dbReference>
<evidence type="ECO:0000256" key="1">
    <source>
        <dbReference type="SAM" id="MobiDB-lite"/>
    </source>
</evidence>
<gene>
    <name evidence="2" type="ORF">RRG08_026358</name>
</gene>
<dbReference type="AlphaFoldDB" id="A0AAE0XNA1"/>
<sequence>MEPCRTWLCVENIRRFTTSPESAWDFSQAQETDFTVEETGNDDGFRKKQAMMMGSGRNRQWTCSLDTGVRTLVGLDQQQPSPGPGPQQAAVSTSCDQRTQQLLVGVTDTAESHGPPGPAHWTLETGHWWDWTSSTFFTSSALSPSFYHYHR</sequence>
<proteinExistence type="predicted"/>
<evidence type="ECO:0000313" key="2">
    <source>
        <dbReference type="EMBL" id="KAK3698260.1"/>
    </source>
</evidence>
<protein>
    <submittedName>
        <fullName evidence="2">Uncharacterized protein</fullName>
    </submittedName>
</protein>
<reference evidence="2" key="1">
    <citation type="journal article" date="2023" name="G3 (Bethesda)">
        <title>A reference genome for the long-term kleptoplast-retaining sea slug Elysia crispata morphotype clarki.</title>
        <authorList>
            <person name="Eastman K.E."/>
            <person name="Pendleton A.L."/>
            <person name="Shaikh M.A."/>
            <person name="Suttiyut T."/>
            <person name="Ogas R."/>
            <person name="Tomko P."/>
            <person name="Gavelis G."/>
            <person name="Widhalm J.R."/>
            <person name="Wisecaver J.H."/>
        </authorList>
    </citation>
    <scope>NUCLEOTIDE SEQUENCE</scope>
    <source>
        <strain evidence="2">ECLA1</strain>
    </source>
</reference>
<dbReference type="Proteomes" id="UP001283361">
    <property type="component" value="Unassembled WGS sequence"/>
</dbReference>
<keyword evidence="3" id="KW-1185">Reference proteome</keyword>
<accession>A0AAE0XNA1</accession>
<comment type="caution">
    <text evidence="2">The sequence shown here is derived from an EMBL/GenBank/DDBJ whole genome shotgun (WGS) entry which is preliminary data.</text>
</comment>
<evidence type="ECO:0000313" key="3">
    <source>
        <dbReference type="Proteomes" id="UP001283361"/>
    </source>
</evidence>
<organism evidence="2 3">
    <name type="scientific">Elysia crispata</name>
    <name type="common">lettuce slug</name>
    <dbReference type="NCBI Taxonomy" id="231223"/>
    <lineage>
        <taxon>Eukaryota</taxon>
        <taxon>Metazoa</taxon>
        <taxon>Spiralia</taxon>
        <taxon>Lophotrochozoa</taxon>
        <taxon>Mollusca</taxon>
        <taxon>Gastropoda</taxon>
        <taxon>Heterobranchia</taxon>
        <taxon>Euthyneura</taxon>
        <taxon>Panpulmonata</taxon>
        <taxon>Sacoglossa</taxon>
        <taxon>Placobranchoidea</taxon>
        <taxon>Plakobranchidae</taxon>
        <taxon>Elysia</taxon>
    </lineage>
</organism>
<name>A0AAE0XNA1_9GAST</name>
<feature type="region of interest" description="Disordered" evidence="1">
    <location>
        <begin position="75"/>
        <end position="97"/>
    </location>
</feature>